<organism evidence="3 4">
    <name type="scientific">Mesorhizobium denitrificans</name>
    <dbReference type="NCBI Taxonomy" id="2294114"/>
    <lineage>
        <taxon>Bacteria</taxon>
        <taxon>Pseudomonadati</taxon>
        <taxon>Pseudomonadota</taxon>
        <taxon>Alphaproteobacteria</taxon>
        <taxon>Hyphomicrobiales</taxon>
        <taxon>Phyllobacteriaceae</taxon>
        <taxon>Mesorhizobium</taxon>
    </lineage>
</organism>
<proteinExistence type="predicted"/>
<evidence type="ECO:0000256" key="2">
    <source>
        <dbReference type="SAM" id="Phobius"/>
    </source>
</evidence>
<evidence type="ECO:0000256" key="1">
    <source>
        <dbReference type="SAM" id="MobiDB-lite"/>
    </source>
</evidence>
<evidence type="ECO:0000313" key="4">
    <source>
        <dbReference type="Proteomes" id="UP000262379"/>
    </source>
</evidence>
<dbReference type="Proteomes" id="UP000262379">
    <property type="component" value="Unassembled WGS sequence"/>
</dbReference>
<keyword evidence="2" id="KW-1133">Transmembrane helix</keyword>
<dbReference type="RefSeq" id="WP_116622109.1">
    <property type="nucleotide sequence ID" value="NZ_QURN01000001.1"/>
</dbReference>
<accession>A0A371XJS9</accession>
<gene>
    <name evidence="3" type="ORF">DY251_01810</name>
</gene>
<dbReference type="AlphaFoldDB" id="A0A371XJS9"/>
<feature type="compositionally biased region" description="Basic and acidic residues" evidence="1">
    <location>
        <begin position="155"/>
        <end position="164"/>
    </location>
</feature>
<sequence>MSDPNDNVRVLDPSRKLAEAVRSVKNAEADRDDVVIEMRDAERMRLEILANELGPIIQEVPTDLDLFDFALSSGLKPRFWIDGVSHVSMSRDKRTYRFLKDTRNGRVILAESTDPKPVADQVTRYIAERMVERERMLEGGTPLSYRASVSPKPISRYDEPKPLRETSAPVATTTSEPLKAEPVIEPTQSGWKSFVWGLMIFILGGLFGLAMLANYLWDRIAHQ</sequence>
<keyword evidence="2" id="KW-0472">Membrane</keyword>
<feature type="region of interest" description="Disordered" evidence="1">
    <location>
        <begin position="142"/>
        <end position="181"/>
    </location>
</feature>
<comment type="caution">
    <text evidence="3">The sequence shown here is derived from an EMBL/GenBank/DDBJ whole genome shotgun (WGS) entry which is preliminary data.</text>
</comment>
<feature type="transmembrane region" description="Helical" evidence="2">
    <location>
        <begin position="194"/>
        <end position="217"/>
    </location>
</feature>
<name>A0A371XJS9_9HYPH</name>
<evidence type="ECO:0000313" key="3">
    <source>
        <dbReference type="EMBL" id="RFC69488.1"/>
    </source>
</evidence>
<keyword evidence="2" id="KW-0812">Transmembrane</keyword>
<dbReference type="EMBL" id="QURN01000001">
    <property type="protein sequence ID" value="RFC69488.1"/>
    <property type="molecule type" value="Genomic_DNA"/>
</dbReference>
<keyword evidence="4" id="KW-1185">Reference proteome</keyword>
<protein>
    <submittedName>
        <fullName evidence="3">Uncharacterized protein</fullName>
    </submittedName>
</protein>
<reference evidence="4" key="1">
    <citation type="submission" date="2018-08" db="EMBL/GenBank/DDBJ databases">
        <authorList>
            <person name="Im W.T."/>
        </authorList>
    </citation>
    <scope>NUCLEOTIDE SEQUENCE [LARGE SCALE GENOMIC DNA]</scope>
    <source>
        <strain evidence="4">LA-28</strain>
    </source>
</reference>